<dbReference type="PROSITE" id="PS50850">
    <property type="entry name" value="MFS"/>
    <property type="match status" value="1"/>
</dbReference>
<keyword evidence="5 6" id="KW-0472">Membrane</keyword>
<feature type="transmembrane region" description="Helical" evidence="6">
    <location>
        <begin position="403"/>
        <end position="423"/>
    </location>
</feature>
<keyword evidence="9" id="KW-1185">Reference proteome</keyword>
<name>A0A892I574_9BURK</name>
<feature type="transmembrane region" description="Helical" evidence="6">
    <location>
        <begin position="85"/>
        <end position="104"/>
    </location>
</feature>
<dbReference type="InterPro" id="IPR050360">
    <property type="entry name" value="MFS_Sugar_Transporters"/>
</dbReference>
<feature type="transmembrane region" description="Helical" evidence="6">
    <location>
        <begin position="311"/>
        <end position="329"/>
    </location>
</feature>
<sequence>MTTISALSPQAADRIRVWTPRLVAFGEFIDGYDLLVMGAALLFIGPQLHLTGTEKGWLAAAAFIGTALGLVVFGDLSDRLGRKVIFVLNLVFFVVASLASAFVTDVWQLLIARFVIGIAVGMDIPTSHSFLAEIAPSARRGRMAGSLPNLMWLGGAIASVVLALVLQPITGENTWRWLFGLAAIPALGVLIARQFLPESPRWLRAHGRVDEAREIFRALGLPEPVNVAVPKREYRNLLRGQALRRLLAVTGFFALNGFAGAVATIAGPLVLASSGLGTSRSLEFALAGFVIGLVAVFIGSLIIDNVDRRRMGIWSCLAVFAAGMGIAFVGPHSEVALLLCFVAYSMLTWFGPGVLSWVWSSEAFPTELRALGSGIAQCVTRLAIALNLVLAPMLLSTWGLRAVAIYSCGYLGCALIAVASPFLNTTRRELEEV</sequence>
<feature type="transmembrane region" description="Helical" evidence="6">
    <location>
        <begin position="335"/>
        <end position="358"/>
    </location>
</feature>
<dbReference type="InterPro" id="IPR005828">
    <property type="entry name" value="MFS_sugar_transport-like"/>
</dbReference>
<dbReference type="Gene3D" id="1.20.1250.20">
    <property type="entry name" value="MFS general substrate transporter like domains"/>
    <property type="match status" value="1"/>
</dbReference>
<feature type="transmembrane region" description="Helical" evidence="6">
    <location>
        <begin position="246"/>
        <end position="272"/>
    </location>
</feature>
<feature type="transmembrane region" description="Helical" evidence="6">
    <location>
        <begin position="150"/>
        <end position="169"/>
    </location>
</feature>
<feature type="domain" description="Major facilitator superfamily (MFS) profile" evidence="7">
    <location>
        <begin position="19"/>
        <end position="427"/>
    </location>
</feature>
<feature type="transmembrane region" description="Helical" evidence="6">
    <location>
        <begin position="284"/>
        <end position="304"/>
    </location>
</feature>
<dbReference type="InterPro" id="IPR036259">
    <property type="entry name" value="MFS_trans_sf"/>
</dbReference>
<evidence type="ECO:0000256" key="5">
    <source>
        <dbReference type="ARBA" id="ARBA00023136"/>
    </source>
</evidence>
<dbReference type="GO" id="GO:0005351">
    <property type="term" value="F:carbohydrate:proton symporter activity"/>
    <property type="evidence" value="ECO:0007669"/>
    <property type="project" value="TreeGrafter"/>
</dbReference>
<evidence type="ECO:0000256" key="3">
    <source>
        <dbReference type="ARBA" id="ARBA00022692"/>
    </source>
</evidence>
<keyword evidence="4 6" id="KW-1133">Transmembrane helix</keyword>
<dbReference type="InterPro" id="IPR020846">
    <property type="entry name" value="MFS_dom"/>
</dbReference>
<protein>
    <submittedName>
        <fullName evidence="8">MFS transporter</fullName>
    </submittedName>
</protein>
<comment type="subcellular location">
    <subcellularLocation>
        <location evidence="1">Membrane</location>
        <topology evidence="1">Multi-pass membrane protein</topology>
    </subcellularLocation>
</comment>
<feature type="transmembrane region" description="Helical" evidence="6">
    <location>
        <begin position="22"/>
        <end position="44"/>
    </location>
</feature>
<keyword evidence="3 6" id="KW-0812">Transmembrane</keyword>
<evidence type="ECO:0000256" key="1">
    <source>
        <dbReference type="ARBA" id="ARBA00004141"/>
    </source>
</evidence>
<feature type="transmembrane region" description="Helical" evidence="6">
    <location>
        <begin position="370"/>
        <end position="391"/>
    </location>
</feature>
<dbReference type="PANTHER" id="PTHR48022:SF2">
    <property type="entry name" value="PLASTIDIC GLUCOSE TRANSPORTER 4"/>
    <property type="match status" value="1"/>
</dbReference>
<dbReference type="Pfam" id="PF00083">
    <property type="entry name" value="Sugar_tr"/>
    <property type="match status" value="1"/>
</dbReference>
<proteinExistence type="inferred from homology"/>
<dbReference type="Proteomes" id="UP000625568">
    <property type="component" value="Chromosome 2"/>
</dbReference>
<evidence type="ECO:0000256" key="2">
    <source>
        <dbReference type="ARBA" id="ARBA00010992"/>
    </source>
</evidence>
<dbReference type="PROSITE" id="PS00217">
    <property type="entry name" value="SUGAR_TRANSPORT_2"/>
    <property type="match status" value="1"/>
</dbReference>
<dbReference type="GeneID" id="93130292"/>
<comment type="similarity">
    <text evidence="2">Belongs to the major facilitator superfamily. Sugar transporter (TC 2.A.1.1) family.</text>
</comment>
<dbReference type="GO" id="GO:0016020">
    <property type="term" value="C:membrane"/>
    <property type="evidence" value="ECO:0007669"/>
    <property type="project" value="UniProtKB-SubCell"/>
</dbReference>
<evidence type="ECO:0000259" key="7">
    <source>
        <dbReference type="PROSITE" id="PS50850"/>
    </source>
</evidence>
<dbReference type="AlphaFoldDB" id="A0A892I574"/>
<evidence type="ECO:0000313" key="9">
    <source>
        <dbReference type="Proteomes" id="UP000625568"/>
    </source>
</evidence>
<dbReference type="SUPFAM" id="SSF103473">
    <property type="entry name" value="MFS general substrate transporter"/>
    <property type="match status" value="1"/>
</dbReference>
<organism evidence="8 9">
    <name type="scientific">Burkholderia dolosa</name>
    <dbReference type="NCBI Taxonomy" id="152500"/>
    <lineage>
        <taxon>Bacteria</taxon>
        <taxon>Pseudomonadati</taxon>
        <taxon>Pseudomonadota</taxon>
        <taxon>Betaproteobacteria</taxon>
        <taxon>Burkholderiales</taxon>
        <taxon>Burkholderiaceae</taxon>
        <taxon>Burkholderia</taxon>
        <taxon>Burkholderia cepacia complex</taxon>
    </lineage>
</organism>
<dbReference type="InterPro" id="IPR005829">
    <property type="entry name" value="Sugar_transporter_CS"/>
</dbReference>
<feature type="transmembrane region" description="Helical" evidence="6">
    <location>
        <begin position="56"/>
        <end position="73"/>
    </location>
</feature>
<feature type="transmembrane region" description="Helical" evidence="6">
    <location>
        <begin position="110"/>
        <end position="130"/>
    </location>
</feature>
<dbReference type="RefSeq" id="WP_035973848.1">
    <property type="nucleotide sequence ID" value="NZ_CABVPR010000025.1"/>
</dbReference>
<dbReference type="EMBL" id="CP069483">
    <property type="protein sequence ID" value="QRO80343.1"/>
    <property type="molecule type" value="Genomic_DNA"/>
</dbReference>
<accession>A0A892I574</accession>
<dbReference type="PANTHER" id="PTHR48022">
    <property type="entry name" value="PLASTIDIC GLUCOSE TRANSPORTER 4"/>
    <property type="match status" value="1"/>
</dbReference>
<evidence type="ECO:0000313" key="8">
    <source>
        <dbReference type="EMBL" id="QRO80343.1"/>
    </source>
</evidence>
<evidence type="ECO:0000256" key="6">
    <source>
        <dbReference type="SAM" id="Phobius"/>
    </source>
</evidence>
<gene>
    <name evidence="8" type="ORF">I6K02_18600</name>
</gene>
<feature type="transmembrane region" description="Helical" evidence="6">
    <location>
        <begin position="175"/>
        <end position="196"/>
    </location>
</feature>
<evidence type="ECO:0000256" key="4">
    <source>
        <dbReference type="ARBA" id="ARBA00022989"/>
    </source>
</evidence>
<reference evidence="8 9" key="1">
    <citation type="submission" date="2021-02" db="EMBL/GenBank/DDBJ databases">
        <title>FDA dAtabase for Regulatory Grade micrObial Sequences (FDA-ARGOS): Supporting development and validation of Infectious Disease Dx tests.</title>
        <authorList>
            <person name="Minogue T."/>
            <person name="Wolcott M."/>
            <person name="Wasieloski L."/>
            <person name="Aguilar W."/>
            <person name="Moore D."/>
            <person name="Jaissle J."/>
            <person name="Tallon L."/>
            <person name="Sadzewicz L."/>
            <person name="Zhao X."/>
            <person name="Boylan J."/>
            <person name="Ott S."/>
            <person name="Bowen H."/>
            <person name="Vavikolanu K."/>
            <person name="Mehta A."/>
            <person name="Aluvathingal J."/>
            <person name="Nadendla S."/>
            <person name="Yan Y."/>
            <person name="Sichtig H."/>
        </authorList>
    </citation>
    <scope>NUCLEOTIDE SEQUENCE [LARGE SCALE GENOMIC DNA]</scope>
    <source>
        <strain evidence="8 9">FDAARGOS_1272</strain>
    </source>
</reference>